<dbReference type="EMBL" id="BAAARA010000003">
    <property type="protein sequence ID" value="GAA2336600.1"/>
    <property type="molecule type" value="Genomic_DNA"/>
</dbReference>
<gene>
    <name evidence="2" type="ORF">GCM10009854_10660</name>
</gene>
<organism evidence="2 3">
    <name type="scientific">Saccharopolyspora halophila</name>
    <dbReference type="NCBI Taxonomy" id="405551"/>
    <lineage>
        <taxon>Bacteria</taxon>
        <taxon>Bacillati</taxon>
        <taxon>Actinomycetota</taxon>
        <taxon>Actinomycetes</taxon>
        <taxon>Pseudonocardiales</taxon>
        <taxon>Pseudonocardiaceae</taxon>
        <taxon>Saccharopolyspora</taxon>
    </lineage>
</organism>
<sequence>MQRSAERWPSAFRGVPAHPAGLTSSRIDLRVQAIDFASRGWPVLPGTYPDGQEWVGHVGRRKHGPAPVQRDWQAKRGANLDDIMSWWDEQPYNLLVTTGAVLDAIEVDAHLGFHAAKVLRASGFPVPIVSTPTGDWYFLMSAGGTLSSELAERGGVRLHGNGSWVPLPPSSYPGGAVHWRVKPEVCAWKLPTSDFVQDALLEALDPENVAEPLAAGR</sequence>
<evidence type="ECO:0000313" key="2">
    <source>
        <dbReference type="EMBL" id="GAA2336600.1"/>
    </source>
</evidence>
<evidence type="ECO:0000259" key="1">
    <source>
        <dbReference type="SMART" id="SM00943"/>
    </source>
</evidence>
<comment type="caution">
    <text evidence="2">The sequence shown here is derived from an EMBL/GenBank/DDBJ whole genome shotgun (WGS) entry which is preliminary data.</text>
</comment>
<reference evidence="2 3" key="1">
    <citation type="journal article" date="2019" name="Int. J. Syst. Evol. Microbiol.">
        <title>The Global Catalogue of Microorganisms (GCM) 10K type strain sequencing project: providing services to taxonomists for standard genome sequencing and annotation.</title>
        <authorList>
            <consortium name="The Broad Institute Genomics Platform"/>
            <consortium name="The Broad Institute Genome Sequencing Center for Infectious Disease"/>
            <person name="Wu L."/>
            <person name="Ma J."/>
        </authorList>
    </citation>
    <scope>NUCLEOTIDE SEQUENCE [LARGE SCALE GENOMIC DNA]</scope>
    <source>
        <strain evidence="2 3">JCM 16221</strain>
    </source>
</reference>
<keyword evidence="3" id="KW-1185">Reference proteome</keyword>
<evidence type="ECO:0000313" key="3">
    <source>
        <dbReference type="Proteomes" id="UP001501218"/>
    </source>
</evidence>
<dbReference type="SUPFAM" id="SSF56747">
    <property type="entry name" value="Prim-pol domain"/>
    <property type="match status" value="1"/>
</dbReference>
<name>A0ABN3FSE2_9PSEU</name>
<feature type="domain" description="DNA primase/polymerase bifunctional N-terminal" evidence="1">
    <location>
        <begin position="33"/>
        <end position="190"/>
    </location>
</feature>
<dbReference type="InterPro" id="IPR015330">
    <property type="entry name" value="DNA_primase/pol_bifunc_N"/>
</dbReference>
<dbReference type="SMART" id="SM00943">
    <property type="entry name" value="Prim-Pol"/>
    <property type="match status" value="1"/>
</dbReference>
<dbReference type="RefSeq" id="WP_344127216.1">
    <property type="nucleotide sequence ID" value="NZ_BAAARA010000003.1"/>
</dbReference>
<dbReference type="Pfam" id="PF09250">
    <property type="entry name" value="Prim-Pol"/>
    <property type="match status" value="1"/>
</dbReference>
<dbReference type="Proteomes" id="UP001501218">
    <property type="component" value="Unassembled WGS sequence"/>
</dbReference>
<proteinExistence type="predicted"/>
<accession>A0ABN3FSE2</accession>
<protein>
    <submittedName>
        <fullName evidence="2">Bifunctional DNA primase/polymerase</fullName>
    </submittedName>
</protein>